<comment type="caution">
    <text evidence="5">The sequence shown here is derived from an EMBL/GenBank/DDBJ whole genome shotgun (WGS) entry which is preliminary data.</text>
</comment>
<dbReference type="PROSITE" id="PS51800">
    <property type="entry name" value="ZF_CHHC_U11_48K"/>
    <property type="match status" value="1"/>
</dbReference>
<proteinExistence type="predicted"/>
<keyword evidence="1" id="KW-0479">Metal-binding</keyword>
<dbReference type="EMBL" id="BGZK01000362">
    <property type="protein sequence ID" value="GBP39220.1"/>
    <property type="molecule type" value="Genomic_DNA"/>
</dbReference>
<keyword evidence="3" id="KW-0862">Zinc</keyword>
<feature type="domain" description="CHHC U11-48K-type" evidence="4">
    <location>
        <begin position="9"/>
        <end position="36"/>
    </location>
</feature>
<dbReference type="InterPro" id="IPR022776">
    <property type="entry name" value="TRM13/UPF0224_CHHC_Znf_dom"/>
</dbReference>
<name>A0A4C1VL37_EUMVA</name>
<evidence type="ECO:0000256" key="2">
    <source>
        <dbReference type="ARBA" id="ARBA00022771"/>
    </source>
</evidence>
<gene>
    <name evidence="5" type="primary">GTSF1</name>
    <name evidence="5" type="ORF">EVAR_22624_1</name>
</gene>
<organism evidence="5 6">
    <name type="scientific">Eumeta variegata</name>
    <name type="common">Bagworm moth</name>
    <name type="synonym">Eumeta japonica</name>
    <dbReference type="NCBI Taxonomy" id="151549"/>
    <lineage>
        <taxon>Eukaryota</taxon>
        <taxon>Metazoa</taxon>
        <taxon>Ecdysozoa</taxon>
        <taxon>Arthropoda</taxon>
        <taxon>Hexapoda</taxon>
        <taxon>Insecta</taxon>
        <taxon>Pterygota</taxon>
        <taxon>Neoptera</taxon>
        <taxon>Endopterygota</taxon>
        <taxon>Lepidoptera</taxon>
        <taxon>Glossata</taxon>
        <taxon>Ditrysia</taxon>
        <taxon>Tineoidea</taxon>
        <taxon>Psychidae</taxon>
        <taxon>Oiketicinae</taxon>
        <taxon>Eumeta</taxon>
    </lineage>
</organism>
<dbReference type="PANTHER" id="PTHR21402:SF5">
    <property type="entry name" value="GAMETOCYTE SPECIFIC FACTOR 1"/>
    <property type="match status" value="1"/>
</dbReference>
<keyword evidence="2" id="KW-0863">Zinc-finger</keyword>
<dbReference type="AlphaFoldDB" id="A0A4C1VL37"/>
<dbReference type="GO" id="GO:0008270">
    <property type="term" value="F:zinc ion binding"/>
    <property type="evidence" value="ECO:0007669"/>
    <property type="project" value="UniProtKB-KW"/>
</dbReference>
<sequence length="93" mass="10646">MSYPKPDDLLTCPYNKAHQVERSRIQFHLEKCRKQHPNEQKIKCPFDATHVINRAELDACELEVAMTLSLANRRARAPTQRAAAPSEIMLGFV</sequence>
<dbReference type="Proteomes" id="UP000299102">
    <property type="component" value="Unassembled WGS sequence"/>
</dbReference>
<dbReference type="PANTHER" id="PTHR21402">
    <property type="entry name" value="GAMETOCYTE SPECIFIC FACTOR 1-RELATED"/>
    <property type="match status" value="1"/>
</dbReference>
<evidence type="ECO:0000256" key="1">
    <source>
        <dbReference type="ARBA" id="ARBA00022723"/>
    </source>
</evidence>
<dbReference type="OrthoDB" id="5839404at2759"/>
<evidence type="ECO:0000313" key="6">
    <source>
        <dbReference type="Proteomes" id="UP000299102"/>
    </source>
</evidence>
<dbReference type="InterPro" id="IPR036236">
    <property type="entry name" value="Znf_C2H2_sf"/>
</dbReference>
<reference evidence="5 6" key="1">
    <citation type="journal article" date="2019" name="Commun. Biol.">
        <title>The bagworm genome reveals a unique fibroin gene that provides high tensile strength.</title>
        <authorList>
            <person name="Kono N."/>
            <person name="Nakamura H."/>
            <person name="Ohtoshi R."/>
            <person name="Tomita M."/>
            <person name="Numata K."/>
            <person name="Arakawa K."/>
        </authorList>
    </citation>
    <scope>NUCLEOTIDE SEQUENCE [LARGE SCALE GENOMIC DNA]</scope>
</reference>
<dbReference type="Pfam" id="PF05253">
    <property type="entry name" value="zf-U11-48K"/>
    <property type="match status" value="1"/>
</dbReference>
<protein>
    <submittedName>
        <fullName evidence="5">Gametocyte-specific factor 1</fullName>
    </submittedName>
</protein>
<evidence type="ECO:0000256" key="3">
    <source>
        <dbReference type="ARBA" id="ARBA00022833"/>
    </source>
</evidence>
<dbReference type="STRING" id="151549.A0A4C1VL37"/>
<dbReference type="SUPFAM" id="SSF57667">
    <property type="entry name" value="beta-beta-alpha zinc fingers"/>
    <property type="match status" value="1"/>
</dbReference>
<accession>A0A4C1VL37</accession>
<keyword evidence="6" id="KW-1185">Reference proteome</keyword>
<evidence type="ECO:0000313" key="5">
    <source>
        <dbReference type="EMBL" id="GBP39220.1"/>
    </source>
</evidence>
<evidence type="ECO:0000259" key="4">
    <source>
        <dbReference type="PROSITE" id="PS51800"/>
    </source>
</evidence>
<dbReference type="InterPro" id="IPR051591">
    <property type="entry name" value="UPF0224_FAM112_RNA_Proc"/>
</dbReference>